<dbReference type="AlphaFoldDB" id="A0A077LYY2"/>
<dbReference type="PIRSF" id="PIRSF003128">
    <property type="entry name" value="RecN"/>
    <property type="match status" value="1"/>
</dbReference>
<evidence type="ECO:0000256" key="9">
    <source>
        <dbReference type="PIRNR" id="PIRNR003128"/>
    </source>
</evidence>
<evidence type="ECO:0000313" key="13">
    <source>
        <dbReference type="Proteomes" id="UP000035721"/>
    </source>
</evidence>
<keyword evidence="5 9" id="KW-0227">DNA damage</keyword>
<dbReference type="InterPro" id="IPR004604">
    <property type="entry name" value="DNA_recomb/repair_RecN"/>
</dbReference>
<evidence type="ECO:0000256" key="1">
    <source>
        <dbReference type="ARBA" id="ARBA00003618"/>
    </source>
</evidence>
<organism evidence="12 13">
    <name type="scientific">Nostocoides japonicum T1-X7</name>
    <dbReference type="NCBI Taxonomy" id="1194083"/>
    <lineage>
        <taxon>Bacteria</taxon>
        <taxon>Bacillati</taxon>
        <taxon>Actinomycetota</taxon>
        <taxon>Actinomycetes</taxon>
        <taxon>Micrococcales</taxon>
        <taxon>Intrasporangiaceae</taxon>
        <taxon>Nostocoides</taxon>
    </lineage>
</organism>
<dbReference type="InterPro" id="IPR003395">
    <property type="entry name" value="RecF/RecN/SMC_N"/>
</dbReference>
<comment type="caution">
    <text evidence="12">The sequence shown here is derived from an EMBL/GenBank/DDBJ whole genome shotgun (WGS) entry which is preliminary data.</text>
</comment>
<dbReference type="GO" id="GO:0009432">
    <property type="term" value="P:SOS response"/>
    <property type="evidence" value="ECO:0007669"/>
    <property type="project" value="TreeGrafter"/>
</dbReference>
<dbReference type="Gene3D" id="3.40.50.300">
    <property type="entry name" value="P-loop containing nucleotide triphosphate hydrolases"/>
    <property type="match status" value="2"/>
</dbReference>
<evidence type="ECO:0000256" key="7">
    <source>
        <dbReference type="ARBA" id="ARBA00023204"/>
    </source>
</evidence>
<evidence type="ECO:0000256" key="8">
    <source>
        <dbReference type="ARBA" id="ARBA00033408"/>
    </source>
</evidence>
<dbReference type="PANTHER" id="PTHR11059:SF0">
    <property type="entry name" value="DNA REPAIR PROTEIN RECN"/>
    <property type="match status" value="1"/>
</dbReference>
<evidence type="ECO:0000256" key="3">
    <source>
        <dbReference type="ARBA" id="ARBA00021315"/>
    </source>
</evidence>
<sequence>MLQEIHIRDLGVIDDAVVTLHPRLTVLTGETGAGKTMVVSGLGLLLGARGDAGLVREGAERAVVEGIVDLPASHPAAVRAADAGADVEDGLVLVRTLTAAGRSRAHVGGRAAPVGVLAELAEHLVAVHGQADQWRLRSGEEHRDLLDSYGGESLIRLRERHESLHDERTAARRALADLRDRAQERARELEVLELGLAQVGDTAPAPGEDERLRAESMRLTHATDLRVAAEEAAALLAGSEEGYAGDVASVVDLLGRVRAVLAQAADRDPTLGDCATRATELGHLAAELRSDLLSYAAGVEVDPARADWVEDRRAALGALTRKYGPTVEDVLAWAEGAARRVVELSGAEDRVDALTERLARLEADLADVQAQLSAARRAAAAELGTRVTQELAHLAMGSALVEVAVEPRPTPARHGADDVEIRLAAGPGATARPVTRAASGGELSRVMLAIEVVTADRAGLVPTYVFDEVDAGVGGAAALDIGSRLARLARHAQVVVVTHLAQVAAYADRHLVVTKADDGHVTASGVVEVTGRDRERELARMMAGVQSDTARRHARELVAQVASRGD</sequence>
<evidence type="ECO:0000256" key="4">
    <source>
        <dbReference type="ARBA" id="ARBA00022741"/>
    </source>
</evidence>
<dbReference type="InterPro" id="IPR027417">
    <property type="entry name" value="P-loop_NTPase"/>
</dbReference>
<comment type="similarity">
    <text evidence="2 9">Belongs to the RecN family.</text>
</comment>
<feature type="coiled-coil region" evidence="10">
    <location>
        <begin position="344"/>
        <end position="378"/>
    </location>
</feature>
<dbReference type="NCBIfam" id="TIGR00634">
    <property type="entry name" value="recN"/>
    <property type="match status" value="1"/>
</dbReference>
<feature type="domain" description="RecF/RecN/SMC N-terminal" evidence="11">
    <location>
        <begin position="2"/>
        <end position="520"/>
    </location>
</feature>
<keyword evidence="6" id="KW-0067">ATP-binding</keyword>
<accession>A0A077LYY2</accession>
<dbReference type="GO" id="GO:0006310">
    <property type="term" value="P:DNA recombination"/>
    <property type="evidence" value="ECO:0007669"/>
    <property type="project" value="InterPro"/>
</dbReference>
<dbReference type="OrthoDB" id="9806954at2"/>
<keyword evidence="4" id="KW-0547">Nucleotide-binding</keyword>
<dbReference type="RefSeq" id="WP_048555064.1">
    <property type="nucleotide sequence ID" value="NZ_HF570958.1"/>
</dbReference>
<dbReference type="SUPFAM" id="SSF52540">
    <property type="entry name" value="P-loop containing nucleoside triphosphate hydrolases"/>
    <property type="match status" value="2"/>
</dbReference>
<dbReference type="STRING" id="1194083.BN12_2530006"/>
<dbReference type="CDD" id="cd03241">
    <property type="entry name" value="ABC_RecN"/>
    <property type="match status" value="1"/>
</dbReference>
<comment type="function">
    <text evidence="1 9">May be involved in recombinational repair of damaged DNA.</text>
</comment>
<protein>
    <recommendedName>
        <fullName evidence="3 9">DNA repair protein RecN</fullName>
    </recommendedName>
    <alternativeName>
        <fullName evidence="8 9">Recombination protein N</fullName>
    </alternativeName>
</protein>
<evidence type="ECO:0000259" key="11">
    <source>
        <dbReference type="Pfam" id="PF02463"/>
    </source>
</evidence>
<dbReference type="EMBL" id="CAJB01000172">
    <property type="protein sequence ID" value="CCH78117.1"/>
    <property type="molecule type" value="Genomic_DNA"/>
</dbReference>
<dbReference type="PANTHER" id="PTHR11059">
    <property type="entry name" value="DNA REPAIR PROTEIN RECN"/>
    <property type="match status" value="1"/>
</dbReference>
<evidence type="ECO:0000256" key="10">
    <source>
        <dbReference type="SAM" id="Coils"/>
    </source>
</evidence>
<dbReference type="Proteomes" id="UP000035721">
    <property type="component" value="Unassembled WGS sequence"/>
</dbReference>
<dbReference type="GO" id="GO:0006281">
    <property type="term" value="P:DNA repair"/>
    <property type="evidence" value="ECO:0007669"/>
    <property type="project" value="UniProtKB-KW"/>
</dbReference>
<evidence type="ECO:0000256" key="2">
    <source>
        <dbReference type="ARBA" id="ARBA00009441"/>
    </source>
</evidence>
<keyword evidence="7 9" id="KW-0234">DNA repair</keyword>
<dbReference type="Pfam" id="PF02463">
    <property type="entry name" value="SMC_N"/>
    <property type="match status" value="1"/>
</dbReference>
<evidence type="ECO:0000313" key="12">
    <source>
        <dbReference type="EMBL" id="CCH78117.1"/>
    </source>
</evidence>
<dbReference type="GO" id="GO:0005524">
    <property type="term" value="F:ATP binding"/>
    <property type="evidence" value="ECO:0007669"/>
    <property type="project" value="UniProtKB-KW"/>
</dbReference>
<gene>
    <name evidence="12" type="primary">recN</name>
    <name evidence="12" type="ORF">BN12_2530006</name>
</gene>
<name>A0A077LYY2_9MICO</name>
<proteinExistence type="inferred from homology"/>
<evidence type="ECO:0000256" key="5">
    <source>
        <dbReference type="ARBA" id="ARBA00022763"/>
    </source>
</evidence>
<dbReference type="GO" id="GO:0043590">
    <property type="term" value="C:bacterial nucleoid"/>
    <property type="evidence" value="ECO:0007669"/>
    <property type="project" value="TreeGrafter"/>
</dbReference>
<reference evidence="12 13" key="1">
    <citation type="journal article" date="2013" name="ISME J.">
        <title>A metabolic model for members of the genus Tetrasphaera involved in enhanced biological phosphorus removal.</title>
        <authorList>
            <person name="Kristiansen R."/>
            <person name="Nguyen H.T.T."/>
            <person name="Saunders A.M."/>
            <person name="Nielsen J.L."/>
            <person name="Wimmer R."/>
            <person name="Le V.Q."/>
            <person name="McIlroy S.J."/>
            <person name="Petrovski S."/>
            <person name="Seviour R.J."/>
            <person name="Calteau A."/>
            <person name="Nielsen K.L."/>
            <person name="Nielsen P.H."/>
        </authorList>
    </citation>
    <scope>NUCLEOTIDE SEQUENCE [LARGE SCALE GENOMIC DNA]</scope>
    <source>
        <strain evidence="12 13">T1-X7</strain>
    </source>
</reference>
<keyword evidence="10" id="KW-0175">Coiled coil</keyword>
<keyword evidence="13" id="KW-1185">Reference proteome</keyword>
<evidence type="ECO:0000256" key="6">
    <source>
        <dbReference type="ARBA" id="ARBA00022840"/>
    </source>
</evidence>
<feature type="coiled-coil region" evidence="10">
    <location>
        <begin position="161"/>
        <end position="192"/>
    </location>
</feature>